<name>A0A1X7GHQ6_TRICW</name>
<reference evidence="3" key="1">
    <citation type="submission" date="2017-04" db="EMBL/GenBank/DDBJ databases">
        <authorList>
            <person name="Varghese N."/>
            <person name="Submissions S."/>
        </authorList>
    </citation>
    <scope>NUCLEOTIDE SEQUENCE [LARGE SCALE GENOMIC DNA]</scope>
    <source>
        <strain evidence="3">Ballard 720</strain>
    </source>
</reference>
<dbReference type="RefSeq" id="WP_085229773.1">
    <property type="nucleotide sequence ID" value="NZ_BSQD01000014.1"/>
</dbReference>
<dbReference type="PANTHER" id="PTHR13061">
    <property type="entry name" value="DYNACTIN SUBUNIT P25"/>
    <property type="match status" value="1"/>
</dbReference>
<dbReference type="InterPro" id="IPR001451">
    <property type="entry name" value="Hexapep"/>
</dbReference>
<accession>A0A1X7GHQ6</accession>
<protein>
    <submittedName>
        <fullName evidence="2">Carbonic anhydrase or acetyltransferase, isoleucine patch superfamily</fullName>
    </submittedName>
</protein>
<proteinExistence type="predicted"/>
<dbReference type="STRING" id="28094.SAMN06295900_11614"/>
<organism evidence="2 3">
    <name type="scientific">Trinickia caryophylli</name>
    <name type="common">Paraburkholderia caryophylli</name>
    <dbReference type="NCBI Taxonomy" id="28094"/>
    <lineage>
        <taxon>Bacteria</taxon>
        <taxon>Pseudomonadati</taxon>
        <taxon>Pseudomonadota</taxon>
        <taxon>Betaproteobacteria</taxon>
        <taxon>Burkholderiales</taxon>
        <taxon>Burkholderiaceae</taxon>
        <taxon>Trinickia</taxon>
    </lineage>
</organism>
<feature type="compositionally biased region" description="Low complexity" evidence="1">
    <location>
        <begin position="11"/>
        <end position="20"/>
    </location>
</feature>
<evidence type="ECO:0000313" key="3">
    <source>
        <dbReference type="Proteomes" id="UP000192911"/>
    </source>
</evidence>
<dbReference type="GeneID" id="95552000"/>
<dbReference type="Proteomes" id="UP000192911">
    <property type="component" value="Unassembled WGS sequence"/>
</dbReference>
<dbReference type="InterPro" id="IPR011004">
    <property type="entry name" value="Trimer_LpxA-like_sf"/>
</dbReference>
<sequence>MTTITPPPSGTDPTPSIDPTATIAPTAVLRGDVRLGPNVVVRDGAILVADGGTITLGDSTIVMEHAVIRSTAADNCTIGSHVMIGPHTHLTGCTVGDEVFIATGASVFNGATLRKWSEVRINGVVHIDTLLEEDTTVPIGWIAVGTPASIFPPERHDDIWAIQKDLDFPYRVFGEPRQSDTGVSLMRRMIGKYASALRKRMRRDPA</sequence>
<keyword evidence="3" id="KW-1185">Reference proteome</keyword>
<keyword evidence="2" id="KW-0808">Transferase</keyword>
<dbReference type="SUPFAM" id="SSF51161">
    <property type="entry name" value="Trimeric LpxA-like enzymes"/>
    <property type="match status" value="1"/>
</dbReference>
<dbReference type="Gene3D" id="2.160.10.10">
    <property type="entry name" value="Hexapeptide repeat proteins"/>
    <property type="match status" value="1"/>
</dbReference>
<dbReference type="InterPro" id="IPR050484">
    <property type="entry name" value="Transf_Hexapept/Carb_Anhydrase"/>
</dbReference>
<dbReference type="Pfam" id="PF00132">
    <property type="entry name" value="Hexapep"/>
    <property type="match status" value="1"/>
</dbReference>
<evidence type="ECO:0000313" key="2">
    <source>
        <dbReference type="EMBL" id="SMF70005.1"/>
    </source>
</evidence>
<gene>
    <name evidence="2" type="ORF">SAMN06295900_11614</name>
</gene>
<dbReference type="AlphaFoldDB" id="A0A1X7GHQ6"/>
<dbReference type="GO" id="GO:0016740">
    <property type="term" value="F:transferase activity"/>
    <property type="evidence" value="ECO:0007669"/>
    <property type="project" value="UniProtKB-KW"/>
</dbReference>
<feature type="region of interest" description="Disordered" evidence="1">
    <location>
        <begin position="1"/>
        <end position="21"/>
    </location>
</feature>
<feature type="compositionally biased region" description="Pro residues" evidence="1">
    <location>
        <begin position="1"/>
        <end position="10"/>
    </location>
</feature>
<dbReference type="PANTHER" id="PTHR13061:SF29">
    <property type="entry name" value="GAMMA CARBONIC ANHYDRASE-LIKE 1, MITOCHONDRIAL-RELATED"/>
    <property type="match status" value="1"/>
</dbReference>
<dbReference type="EMBL" id="FXAH01000016">
    <property type="protein sequence ID" value="SMF70005.1"/>
    <property type="molecule type" value="Genomic_DNA"/>
</dbReference>
<evidence type="ECO:0000256" key="1">
    <source>
        <dbReference type="SAM" id="MobiDB-lite"/>
    </source>
</evidence>
<dbReference type="OrthoDB" id="9803036at2"/>